<dbReference type="EC" id="3.7.1.5" evidence="5"/>
<comment type="catalytic activity">
    <reaction evidence="13">
        <text>oxaloacetate + H(+) = pyruvate + CO2</text>
        <dbReference type="Rhea" id="RHEA:15641"/>
        <dbReference type="ChEBI" id="CHEBI:15361"/>
        <dbReference type="ChEBI" id="CHEBI:15378"/>
        <dbReference type="ChEBI" id="CHEBI:16452"/>
        <dbReference type="ChEBI" id="CHEBI:16526"/>
        <dbReference type="EC" id="4.1.1.112"/>
    </reaction>
</comment>
<protein>
    <recommendedName>
        <fullName evidence="10">Oxaloacetate tautomerase FAHD1, mitochondrial</fullName>
        <ecNumber evidence="5">3.7.1.5</ecNumber>
        <ecNumber evidence="2">4.1.1.112</ecNumber>
        <ecNumber evidence="9">5.3.2.2</ecNumber>
    </recommendedName>
    <alternativeName>
        <fullName evidence="7">Acylpyruvase FAHD1</fullName>
    </alternativeName>
    <alternativeName>
        <fullName evidence="6">Fumarylacetoacetate hydrolase domain-containing protein 1</fullName>
    </alternativeName>
    <alternativeName>
        <fullName evidence="4">Oxaloacetate decarboxylase</fullName>
    </alternativeName>
</protein>
<dbReference type="GO" id="GO:0050163">
    <property type="term" value="F:oxaloacetate tautomerase activity"/>
    <property type="evidence" value="ECO:0007669"/>
    <property type="project" value="UniProtKB-EC"/>
</dbReference>
<comment type="catalytic activity">
    <reaction evidence="11">
        <text>a 3-acylpyruvate + H2O = a carboxylate + pyruvate + H(+)</text>
        <dbReference type="Rhea" id="RHEA:19009"/>
        <dbReference type="ChEBI" id="CHEBI:15361"/>
        <dbReference type="ChEBI" id="CHEBI:15377"/>
        <dbReference type="ChEBI" id="CHEBI:15378"/>
        <dbReference type="ChEBI" id="CHEBI:29067"/>
        <dbReference type="ChEBI" id="CHEBI:57278"/>
        <dbReference type="EC" id="3.7.1.5"/>
    </reaction>
</comment>
<dbReference type="OrthoDB" id="411064at2759"/>
<evidence type="ECO:0000259" key="15">
    <source>
        <dbReference type="Pfam" id="PF01557"/>
    </source>
</evidence>
<evidence type="ECO:0000256" key="12">
    <source>
        <dbReference type="ARBA" id="ARBA00047963"/>
    </source>
</evidence>
<evidence type="ECO:0000256" key="9">
    <source>
        <dbReference type="ARBA" id="ARBA00044973"/>
    </source>
</evidence>
<dbReference type="RefSeq" id="XP_054937307.1">
    <property type="nucleotide sequence ID" value="XM_055081332.1"/>
</dbReference>
<dbReference type="GO" id="GO:0018773">
    <property type="term" value="F:acetylpyruvate hydrolase activity"/>
    <property type="evidence" value="ECO:0007669"/>
    <property type="project" value="TreeGrafter"/>
</dbReference>
<dbReference type="GO" id="GO:0047621">
    <property type="term" value="F:acylpyruvate hydrolase activity"/>
    <property type="evidence" value="ECO:0007669"/>
    <property type="project" value="UniProtKB-EC"/>
</dbReference>
<comment type="catalytic activity">
    <reaction evidence="14">
        <text>acetylpyruvate + H2O = acetate + pyruvate + H(+)</text>
        <dbReference type="Rhea" id="RHEA:16097"/>
        <dbReference type="ChEBI" id="CHEBI:15360"/>
        <dbReference type="ChEBI" id="CHEBI:15361"/>
        <dbReference type="ChEBI" id="CHEBI:15377"/>
        <dbReference type="ChEBI" id="CHEBI:15378"/>
        <dbReference type="ChEBI" id="CHEBI:30089"/>
    </reaction>
</comment>
<evidence type="ECO:0000256" key="13">
    <source>
        <dbReference type="ARBA" id="ARBA00047973"/>
    </source>
</evidence>
<dbReference type="PANTHER" id="PTHR11820:SF7">
    <property type="entry name" value="ACYLPYRUVASE FAHD1, MITOCHONDRIAL"/>
    <property type="match status" value="1"/>
</dbReference>
<evidence type="ECO:0000256" key="11">
    <source>
        <dbReference type="ARBA" id="ARBA00047858"/>
    </source>
</evidence>
<evidence type="ECO:0000256" key="6">
    <source>
        <dbReference type="ARBA" id="ARBA00042340"/>
    </source>
</evidence>
<feature type="domain" description="Fumarylacetoacetase-like C-terminal" evidence="15">
    <location>
        <begin position="3"/>
        <end position="135"/>
    </location>
</feature>
<dbReference type="Gene3D" id="3.90.850.10">
    <property type="entry name" value="Fumarylacetoacetase-like, C-terminal domain"/>
    <property type="match status" value="1"/>
</dbReference>
<organism evidence="16 17">
    <name type="scientific">Physeter macrocephalus</name>
    <name type="common">Sperm whale</name>
    <name type="synonym">Physeter catodon</name>
    <dbReference type="NCBI Taxonomy" id="9755"/>
    <lineage>
        <taxon>Eukaryota</taxon>
        <taxon>Metazoa</taxon>
        <taxon>Chordata</taxon>
        <taxon>Craniata</taxon>
        <taxon>Vertebrata</taxon>
        <taxon>Euteleostomi</taxon>
        <taxon>Mammalia</taxon>
        <taxon>Eutheria</taxon>
        <taxon>Laurasiatheria</taxon>
        <taxon>Artiodactyla</taxon>
        <taxon>Whippomorpha</taxon>
        <taxon>Cetacea</taxon>
        <taxon>Odontoceti</taxon>
        <taxon>Physeteridae</taxon>
        <taxon>Physeter</taxon>
    </lineage>
</organism>
<proteinExistence type="inferred from homology"/>
<dbReference type="GO" id="GO:0046872">
    <property type="term" value="F:metal ion binding"/>
    <property type="evidence" value="ECO:0007669"/>
    <property type="project" value="UniProtKB-KW"/>
</dbReference>
<dbReference type="Pfam" id="PF01557">
    <property type="entry name" value="FAA_hydrolase"/>
    <property type="match status" value="1"/>
</dbReference>
<dbReference type="GO" id="GO:0008948">
    <property type="term" value="F:oxaloacetate decarboxylase activity"/>
    <property type="evidence" value="ECO:0007669"/>
    <property type="project" value="UniProtKB-EC"/>
</dbReference>
<comment type="catalytic activity">
    <reaction evidence="8">
        <text>oxaloacetate = enol-oxaloacetate</text>
        <dbReference type="Rhea" id="RHEA:16021"/>
        <dbReference type="ChEBI" id="CHEBI:16452"/>
        <dbReference type="ChEBI" id="CHEBI:17479"/>
        <dbReference type="EC" id="5.3.2.2"/>
    </reaction>
    <physiologicalReaction direction="right-to-left" evidence="8">
        <dbReference type="Rhea" id="RHEA:16023"/>
    </physiologicalReaction>
</comment>
<dbReference type="SUPFAM" id="SSF56529">
    <property type="entry name" value="FAH"/>
    <property type="match status" value="1"/>
</dbReference>
<name>A0A9W2WDN7_PHYMC</name>
<evidence type="ECO:0000256" key="5">
    <source>
        <dbReference type="ARBA" id="ARBA00039040"/>
    </source>
</evidence>
<keyword evidence="3" id="KW-0479">Metal-binding</keyword>
<dbReference type="EC" id="4.1.1.112" evidence="2"/>
<comment type="catalytic activity">
    <reaction evidence="12">
        <text>3-fumarylpyruvate + H2O = fumarate + pyruvate + H(+)</text>
        <dbReference type="Rhea" id="RHEA:26168"/>
        <dbReference type="ChEBI" id="CHEBI:15361"/>
        <dbReference type="ChEBI" id="CHEBI:15377"/>
        <dbReference type="ChEBI" id="CHEBI:15378"/>
        <dbReference type="ChEBI" id="CHEBI:16854"/>
        <dbReference type="ChEBI" id="CHEBI:29806"/>
    </reaction>
</comment>
<evidence type="ECO:0000256" key="8">
    <source>
        <dbReference type="ARBA" id="ARBA00044911"/>
    </source>
</evidence>
<evidence type="ECO:0000256" key="7">
    <source>
        <dbReference type="ARBA" id="ARBA00044830"/>
    </source>
</evidence>
<dbReference type="GeneID" id="102991429"/>
<dbReference type="InterPro" id="IPR036663">
    <property type="entry name" value="Fumarylacetoacetase_C_sf"/>
</dbReference>
<dbReference type="GO" id="GO:0005739">
    <property type="term" value="C:mitochondrion"/>
    <property type="evidence" value="ECO:0007669"/>
    <property type="project" value="TreeGrafter"/>
</dbReference>
<gene>
    <name evidence="17" type="primary">LOC102991429</name>
</gene>
<dbReference type="KEGG" id="pcad:102991429"/>
<evidence type="ECO:0000313" key="16">
    <source>
        <dbReference type="Proteomes" id="UP000248484"/>
    </source>
</evidence>
<keyword evidence="16" id="KW-1185">Reference proteome</keyword>
<dbReference type="AlphaFoldDB" id="A0A9W2WDN7"/>
<evidence type="ECO:0000256" key="10">
    <source>
        <dbReference type="ARBA" id="ARBA00044980"/>
    </source>
</evidence>
<evidence type="ECO:0000256" key="1">
    <source>
        <dbReference type="ARBA" id="ARBA00010211"/>
    </source>
</evidence>
<dbReference type="Proteomes" id="UP000248484">
    <property type="component" value="Chromosome 20"/>
</dbReference>
<evidence type="ECO:0000256" key="2">
    <source>
        <dbReference type="ARBA" id="ARBA00012947"/>
    </source>
</evidence>
<dbReference type="EC" id="5.3.2.2" evidence="9"/>
<evidence type="ECO:0000256" key="14">
    <source>
        <dbReference type="ARBA" id="ARBA00048846"/>
    </source>
</evidence>
<evidence type="ECO:0000256" key="3">
    <source>
        <dbReference type="ARBA" id="ARBA00022723"/>
    </source>
</evidence>
<dbReference type="PANTHER" id="PTHR11820">
    <property type="entry name" value="ACYLPYRUVASE"/>
    <property type="match status" value="1"/>
</dbReference>
<comment type="similarity">
    <text evidence="1">Belongs to the FAH family.</text>
</comment>
<sequence>MSILCAGRSRAAPVGEVQSALQSAPAGALPWRPHCLRSPVLVPRCAYSLHRELELGVVMRKCFCAGREAAAMDCVAGYALCLDVTARDMQEECKKKGLPGTQAKSSTASCPVRVSVPKEKIPDPQSLKLWLKVNG</sequence>
<evidence type="ECO:0000313" key="17">
    <source>
        <dbReference type="RefSeq" id="XP_054937307.1"/>
    </source>
</evidence>
<evidence type="ECO:0000256" key="4">
    <source>
        <dbReference type="ARBA" id="ARBA00032305"/>
    </source>
</evidence>
<dbReference type="InterPro" id="IPR011234">
    <property type="entry name" value="Fumarylacetoacetase-like_C"/>
</dbReference>
<reference evidence="17" key="1">
    <citation type="submission" date="2025-08" db="UniProtKB">
        <authorList>
            <consortium name="RefSeq"/>
        </authorList>
    </citation>
    <scope>IDENTIFICATION</scope>
    <source>
        <tissue evidence="17">Muscle</tissue>
    </source>
</reference>
<accession>A0A9W2WDN7</accession>